<dbReference type="Pfam" id="PF02508">
    <property type="entry name" value="Rnf-Nqr"/>
    <property type="match status" value="1"/>
</dbReference>
<feature type="compositionally biased region" description="Basic and acidic residues" evidence="9">
    <location>
        <begin position="244"/>
        <end position="278"/>
    </location>
</feature>
<evidence type="ECO:0000256" key="2">
    <source>
        <dbReference type="ARBA" id="ARBA00022448"/>
    </source>
</evidence>
<dbReference type="GO" id="GO:0005886">
    <property type="term" value="C:plasma membrane"/>
    <property type="evidence" value="ECO:0007669"/>
    <property type="project" value="UniProtKB-SubCell"/>
</dbReference>
<dbReference type="AlphaFoldDB" id="A0A317G2N1"/>
<comment type="subunit">
    <text evidence="8">The complex is composed of six subunits: RnfA, RnfB, RnfC, RnfD, RnfE and RnfG.</text>
</comment>
<feature type="transmembrane region" description="Helical" evidence="8">
    <location>
        <begin position="109"/>
        <end position="127"/>
    </location>
</feature>
<comment type="similarity">
    <text evidence="8">Belongs to the NqrDE/RnfAE family.</text>
</comment>
<organism evidence="10 11">
    <name type="scientific">Butyrivibrio fibrisolvens</name>
    <dbReference type="NCBI Taxonomy" id="831"/>
    <lineage>
        <taxon>Bacteria</taxon>
        <taxon>Bacillati</taxon>
        <taxon>Bacillota</taxon>
        <taxon>Clostridia</taxon>
        <taxon>Lachnospirales</taxon>
        <taxon>Lachnospiraceae</taxon>
        <taxon>Butyrivibrio</taxon>
    </lineage>
</organism>
<evidence type="ECO:0000256" key="5">
    <source>
        <dbReference type="ARBA" id="ARBA00022982"/>
    </source>
</evidence>
<evidence type="ECO:0000256" key="3">
    <source>
        <dbReference type="ARBA" id="ARBA00022692"/>
    </source>
</evidence>
<comment type="caution">
    <text evidence="10">The sequence shown here is derived from an EMBL/GenBank/DDBJ whole genome shotgun (WGS) entry which is preliminary data.</text>
</comment>
<keyword evidence="4 8" id="KW-1278">Translocase</keyword>
<feature type="transmembrane region" description="Helical" evidence="8">
    <location>
        <begin position="48"/>
        <end position="71"/>
    </location>
</feature>
<keyword evidence="5 8" id="KW-0249">Electron transport</keyword>
<keyword evidence="8" id="KW-1003">Cell membrane</keyword>
<dbReference type="InterPro" id="IPR003667">
    <property type="entry name" value="NqrDE/RnfAE"/>
</dbReference>
<dbReference type="HAMAP" id="MF_00478">
    <property type="entry name" value="RsxE_RnfE"/>
    <property type="match status" value="1"/>
</dbReference>
<feature type="transmembrane region" description="Helical" evidence="8">
    <location>
        <begin position="191"/>
        <end position="213"/>
    </location>
</feature>
<keyword evidence="11" id="KW-1185">Reference proteome</keyword>
<evidence type="ECO:0000256" key="1">
    <source>
        <dbReference type="ARBA" id="ARBA00004127"/>
    </source>
</evidence>
<dbReference type="InterPro" id="IPR010968">
    <property type="entry name" value="RnfE"/>
</dbReference>
<evidence type="ECO:0000313" key="11">
    <source>
        <dbReference type="Proteomes" id="UP000245488"/>
    </source>
</evidence>
<feature type="region of interest" description="Disordered" evidence="9">
    <location>
        <begin position="229"/>
        <end position="278"/>
    </location>
</feature>
<comment type="subcellular location">
    <subcellularLocation>
        <location evidence="8">Cell membrane</location>
        <topology evidence="8">Multi-pass membrane protein</topology>
    </subcellularLocation>
    <subcellularLocation>
        <location evidence="1">Endomembrane system</location>
        <topology evidence="1">Multi-pass membrane protein</topology>
    </subcellularLocation>
</comment>
<dbReference type="PANTHER" id="PTHR30586">
    <property type="entry name" value="ELECTRON TRANSPORT COMPLEX PROTEIN RNFE"/>
    <property type="match status" value="1"/>
</dbReference>
<dbReference type="RefSeq" id="WP_110073103.1">
    <property type="nucleotide sequence ID" value="NZ_CM009896.1"/>
</dbReference>
<name>A0A317G2N1_BUTFI</name>
<keyword evidence="7 8" id="KW-0472">Membrane</keyword>
<reference evidence="10 11" key="1">
    <citation type="submission" date="2017-09" db="EMBL/GenBank/DDBJ databases">
        <title>High-quality draft genome sequence of Butyrivibrio fibrisolvens INBov1, isolated from cow rumen.</title>
        <authorList>
            <person name="Rodriguez Hernaez J."/>
            <person name="Rivarola M."/>
            <person name="Paniego N."/>
            <person name="Cravero S."/>
            <person name="Ceron Cucchi M."/>
            <person name="Martinez M.C."/>
        </authorList>
    </citation>
    <scope>NUCLEOTIDE SEQUENCE [LARGE SCALE GENOMIC DNA]</scope>
    <source>
        <strain evidence="10 11">INBov1</strain>
    </source>
</reference>
<dbReference type="NCBIfam" id="TIGR01948">
    <property type="entry name" value="rnfE"/>
    <property type="match status" value="1"/>
</dbReference>
<protein>
    <recommendedName>
        <fullName evidence="8">Ion-translocating oxidoreductase complex subunit E</fullName>
        <ecNumber evidence="8">7.-.-.-</ecNumber>
    </recommendedName>
    <alternativeName>
        <fullName evidence="8">Rnf electron transport complex subunit E</fullName>
    </alternativeName>
</protein>
<keyword evidence="6 8" id="KW-1133">Transmembrane helix</keyword>
<dbReference type="PANTHER" id="PTHR30586:SF0">
    <property type="entry name" value="ION-TRANSLOCATING OXIDOREDUCTASE COMPLEX SUBUNIT E"/>
    <property type="match status" value="1"/>
</dbReference>
<evidence type="ECO:0000256" key="6">
    <source>
        <dbReference type="ARBA" id="ARBA00022989"/>
    </source>
</evidence>
<dbReference type="GO" id="GO:0022900">
    <property type="term" value="P:electron transport chain"/>
    <property type="evidence" value="ECO:0007669"/>
    <property type="project" value="UniProtKB-UniRule"/>
</dbReference>
<proteinExistence type="inferred from homology"/>
<evidence type="ECO:0000256" key="9">
    <source>
        <dbReference type="SAM" id="MobiDB-lite"/>
    </source>
</evidence>
<evidence type="ECO:0000313" key="10">
    <source>
        <dbReference type="EMBL" id="PWT27729.1"/>
    </source>
</evidence>
<evidence type="ECO:0000256" key="8">
    <source>
        <dbReference type="HAMAP-Rule" id="MF_00478"/>
    </source>
</evidence>
<evidence type="ECO:0000256" key="4">
    <source>
        <dbReference type="ARBA" id="ARBA00022967"/>
    </source>
</evidence>
<feature type="transmembrane region" description="Helical" evidence="8">
    <location>
        <begin position="83"/>
        <end position="103"/>
    </location>
</feature>
<feature type="transmembrane region" description="Helical" evidence="8">
    <location>
        <begin position="139"/>
        <end position="160"/>
    </location>
</feature>
<keyword evidence="2 8" id="KW-0813">Transport</keyword>
<dbReference type="EC" id="7.-.-.-" evidence="8"/>
<evidence type="ECO:0000256" key="7">
    <source>
        <dbReference type="ARBA" id="ARBA00023136"/>
    </source>
</evidence>
<dbReference type="EMBL" id="NXNG01000001">
    <property type="protein sequence ID" value="PWT27729.1"/>
    <property type="molecule type" value="Genomic_DNA"/>
</dbReference>
<keyword evidence="3 8" id="KW-0812">Transmembrane</keyword>
<dbReference type="Proteomes" id="UP000245488">
    <property type="component" value="Chromosome"/>
</dbReference>
<feature type="transmembrane region" description="Helical" evidence="8">
    <location>
        <begin position="20"/>
        <end position="42"/>
    </location>
</feature>
<comment type="function">
    <text evidence="8">Part of a membrane-bound complex that couples electron transfer with translocation of ions across the membrane.</text>
</comment>
<sequence>MSEKRKGALGLPADTPLERFLNGIVVENPTTVLVLGMCPTLAVTTSAINGLSMGLATTFVLALSNLVISLLRKVIPDTVRIPSFIVVIASFVTLVDLLMQAYLPALNEALGVYIPLIVVNCIIFGRAESYASKHGAVPALFDGLGMGLGFTCSITIIGLVRELIGAGTAFGIQLLGEGTVVPGPVGTFFGMYTPISIFVLQAGAFLVLGTLMATMNRINRKRAEKGKDVSKYKSGGCMNVDMEIPSKKDDKKEASKEESKEASKAEDNKKDKKEEDDK</sequence>
<gene>
    <name evidence="8" type="primary">rnfE</name>
    <name evidence="10" type="ORF">CPT75_11790</name>
</gene>
<accession>A0A317G2N1</accession>
<dbReference type="NCBIfam" id="NF009070">
    <property type="entry name" value="PRK12405.1"/>
    <property type="match status" value="1"/>
</dbReference>
<dbReference type="GO" id="GO:0012505">
    <property type="term" value="C:endomembrane system"/>
    <property type="evidence" value="ECO:0007669"/>
    <property type="project" value="UniProtKB-SubCell"/>
</dbReference>